<dbReference type="Proteomes" id="UP001597548">
    <property type="component" value="Unassembled WGS sequence"/>
</dbReference>
<reference evidence="3" key="1">
    <citation type="journal article" date="2019" name="Int. J. Syst. Evol. Microbiol.">
        <title>The Global Catalogue of Microorganisms (GCM) 10K type strain sequencing project: providing services to taxonomists for standard genome sequencing and annotation.</title>
        <authorList>
            <consortium name="The Broad Institute Genomics Platform"/>
            <consortium name="The Broad Institute Genome Sequencing Center for Infectious Disease"/>
            <person name="Wu L."/>
            <person name="Ma J."/>
        </authorList>
    </citation>
    <scope>NUCLEOTIDE SEQUENCE [LARGE SCALE GENOMIC DNA]</scope>
    <source>
        <strain evidence="3">KCTC 32514</strain>
    </source>
</reference>
<evidence type="ECO:0000256" key="1">
    <source>
        <dbReference type="SAM" id="Phobius"/>
    </source>
</evidence>
<organism evidence="2 3">
    <name type="scientific">Psychroserpens luteus</name>
    <dbReference type="NCBI Taxonomy" id="1434066"/>
    <lineage>
        <taxon>Bacteria</taxon>
        <taxon>Pseudomonadati</taxon>
        <taxon>Bacteroidota</taxon>
        <taxon>Flavobacteriia</taxon>
        <taxon>Flavobacteriales</taxon>
        <taxon>Flavobacteriaceae</taxon>
        <taxon>Psychroserpens</taxon>
    </lineage>
</organism>
<proteinExistence type="predicted"/>
<protein>
    <submittedName>
        <fullName evidence="2">Cytochrome c oxidase assembly factor Coa1 family protein</fullName>
    </submittedName>
</protein>
<keyword evidence="1" id="KW-1133">Transmembrane helix</keyword>
<dbReference type="EMBL" id="JBHUOS010000016">
    <property type="protein sequence ID" value="MFD2917985.1"/>
    <property type="molecule type" value="Genomic_DNA"/>
</dbReference>
<gene>
    <name evidence="2" type="ORF">ACFS29_20195</name>
</gene>
<keyword evidence="1" id="KW-0472">Membrane</keyword>
<name>A0ABW5ZY77_9FLAO</name>
<dbReference type="InterPro" id="IPR014807">
    <property type="entry name" value="Coa1"/>
</dbReference>
<evidence type="ECO:0000313" key="3">
    <source>
        <dbReference type="Proteomes" id="UP001597548"/>
    </source>
</evidence>
<keyword evidence="3" id="KW-1185">Reference proteome</keyword>
<sequence length="147" mass="16572">MDNIIIQNKNWWQRNWKWLIPSTVIMFGLLMFLFSGLGGAATDISKAYAEKDLYNNAFEKVKANDKASKVLGELQPIDNLAILEGSVNYSNDNKTIKSSIRIVGSKARGKLDIIADKVDDVWGYKLINVRVKQPKDQKQTIAILSLD</sequence>
<dbReference type="Pfam" id="PF08695">
    <property type="entry name" value="Coa1"/>
    <property type="match status" value="1"/>
</dbReference>
<keyword evidence="1" id="KW-0812">Transmembrane</keyword>
<evidence type="ECO:0000313" key="2">
    <source>
        <dbReference type="EMBL" id="MFD2917985.1"/>
    </source>
</evidence>
<feature type="transmembrane region" description="Helical" evidence="1">
    <location>
        <begin position="18"/>
        <end position="41"/>
    </location>
</feature>
<comment type="caution">
    <text evidence="2">The sequence shown here is derived from an EMBL/GenBank/DDBJ whole genome shotgun (WGS) entry which is preliminary data.</text>
</comment>
<dbReference type="RefSeq" id="WP_194506808.1">
    <property type="nucleotide sequence ID" value="NZ_JADILU010000002.1"/>
</dbReference>
<accession>A0ABW5ZY77</accession>